<proteinExistence type="predicted"/>
<gene>
    <name evidence="1" type="ORF">HPB49_002969</name>
</gene>
<evidence type="ECO:0000313" key="1">
    <source>
        <dbReference type="EMBL" id="KAH7952945.1"/>
    </source>
</evidence>
<accession>A0ACB8CUS9</accession>
<reference evidence="1" key="1">
    <citation type="submission" date="2020-05" db="EMBL/GenBank/DDBJ databases">
        <title>Large-scale comparative analyses of tick genomes elucidate their genetic diversity and vector capacities.</title>
        <authorList>
            <person name="Jia N."/>
            <person name="Wang J."/>
            <person name="Shi W."/>
            <person name="Du L."/>
            <person name="Sun Y."/>
            <person name="Zhan W."/>
            <person name="Jiang J."/>
            <person name="Wang Q."/>
            <person name="Zhang B."/>
            <person name="Ji P."/>
            <person name="Sakyi L.B."/>
            <person name="Cui X."/>
            <person name="Yuan T."/>
            <person name="Jiang B."/>
            <person name="Yang W."/>
            <person name="Lam T.T.-Y."/>
            <person name="Chang Q."/>
            <person name="Ding S."/>
            <person name="Wang X."/>
            <person name="Zhu J."/>
            <person name="Ruan X."/>
            <person name="Zhao L."/>
            <person name="Wei J."/>
            <person name="Que T."/>
            <person name="Du C."/>
            <person name="Cheng J."/>
            <person name="Dai P."/>
            <person name="Han X."/>
            <person name="Huang E."/>
            <person name="Gao Y."/>
            <person name="Liu J."/>
            <person name="Shao H."/>
            <person name="Ye R."/>
            <person name="Li L."/>
            <person name="Wei W."/>
            <person name="Wang X."/>
            <person name="Wang C."/>
            <person name="Yang T."/>
            <person name="Huo Q."/>
            <person name="Li W."/>
            <person name="Guo W."/>
            <person name="Chen H."/>
            <person name="Zhou L."/>
            <person name="Ni X."/>
            <person name="Tian J."/>
            <person name="Zhou Y."/>
            <person name="Sheng Y."/>
            <person name="Liu T."/>
            <person name="Pan Y."/>
            <person name="Xia L."/>
            <person name="Li J."/>
            <person name="Zhao F."/>
            <person name="Cao W."/>
        </authorList>
    </citation>
    <scope>NUCLEOTIDE SEQUENCE</scope>
    <source>
        <strain evidence="1">Dsil-2018</strain>
    </source>
</reference>
<evidence type="ECO:0000313" key="2">
    <source>
        <dbReference type="Proteomes" id="UP000821865"/>
    </source>
</evidence>
<comment type="caution">
    <text evidence="1">The sequence shown here is derived from an EMBL/GenBank/DDBJ whole genome shotgun (WGS) entry which is preliminary data.</text>
</comment>
<name>A0ACB8CUS9_DERSI</name>
<organism evidence="1 2">
    <name type="scientific">Dermacentor silvarum</name>
    <name type="common">Tick</name>
    <dbReference type="NCBI Taxonomy" id="543639"/>
    <lineage>
        <taxon>Eukaryota</taxon>
        <taxon>Metazoa</taxon>
        <taxon>Ecdysozoa</taxon>
        <taxon>Arthropoda</taxon>
        <taxon>Chelicerata</taxon>
        <taxon>Arachnida</taxon>
        <taxon>Acari</taxon>
        <taxon>Parasitiformes</taxon>
        <taxon>Ixodida</taxon>
        <taxon>Ixodoidea</taxon>
        <taxon>Ixodidae</taxon>
        <taxon>Rhipicephalinae</taxon>
        <taxon>Dermacentor</taxon>
    </lineage>
</organism>
<sequence length="202" mass="22555">MVPCSGVLTLGTGLEVWRTDSTESSVNDDVEFVSDSDSDVFTLDIASDDDESDGDDDHGDALSSARVWQCVNTDNPPPAPPRFPFSSVPGILWQPTDENAILGWFHVFFDWGIIDVIVTETNHYAVAYFAARVSTWKPVHHDEIMVFCALIILQGIVAKPQVEMYWSTKQALEAPVFRKTMSRNLFNALMCSHHFTNLKSRG</sequence>
<protein>
    <submittedName>
        <fullName evidence="1">Uncharacterized protein</fullName>
    </submittedName>
</protein>
<dbReference type="EMBL" id="CM023473">
    <property type="protein sequence ID" value="KAH7952945.1"/>
    <property type="molecule type" value="Genomic_DNA"/>
</dbReference>
<keyword evidence="2" id="KW-1185">Reference proteome</keyword>
<dbReference type="Proteomes" id="UP000821865">
    <property type="component" value="Chromosome 4"/>
</dbReference>